<dbReference type="EMBL" id="ASPP01000757">
    <property type="protein sequence ID" value="ETO36348.1"/>
    <property type="molecule type" value="Genomic_DNA"/>
</dbReference>
<evidence type="ECO:0000256" key="4">
    <source>
        <dbReference type="ARBA" id="ARBA00022473"/>
    </source>
</evidence>
<name>X6PE14_RETFI</name>
<evidence type="ECO:0000313" key="9">
    <source>
        <dbReference type="EMBL" id="ETO36348.1"/>
    </source>
</evidence>
<dbReference type="Proteomes" id="UP000023152">
    <property type="component" value="Unassembled WGS sequence"/>
</dbReference>
<feature type="region of interest" description="Disordered" evidence="8">
    <location>
        <begin position="1"/>
        <end position="69"/>
    </location>
</feature>
<organism evidence="9 10">
    <name type="scientific">Reticulomyxa filosa</name>
    <dbReference type="NCBI Taxonomy" id="46433"/>
    <lineage>
        <taxon>Eukaryota</taxon>
        <taxon>Sar</taxon>
        <taxon>Rhizaria</taxon>
        <taxon>Retaria</taxon>
        <taxon>Foraminifera</taxon>
        <taxon>Monothalamids</taxon>
        <taxon>Reticulomyxidae</taxon>
        <taxon>Reticulomyxa</taxon>
    </lineage>
</organism>
<evidence type="ECO:0000256" key="7">
    <source>
        <dbReference type="ARBA" id="ARBA00023180"/>
    </source>
</evidence>
<reference evidence="9 10" key="1">
    <citation type="journal article" date="2013" name="Curr. Biol.">
        <title>The Genome of the Foraminiferan Reticulomyxa filosa.</title>
        <authorList>
            <person name="Glockner G."/>
            <person name="Hulsmann N."/>
            <person name="Schleicher M."/>
            <person name="Noegel A.A."/>
            <person name="Eichinger L."/>
            <person name="Gallinger C."/>
            <person name="Pawlowski J."/>
            <person name="Sierra R."/>
            <person name="Euteneuer U."/>
            <person name="Pillet L."/>
            <person name="Moustafa A."/>
            <person name="Platzer M."/>
            <person name="Groth M."/>
            <person name="Szafranski K."/>
            <person name="Schliwa M."/>
        </authorList>
    </citation>
    <scope>NUCLEOTIDE SEQUENCE [LARGE SCALE GENOMIC DNA]</scope>
</reference>
<keyword evidence="7" id="KW-0325">Glycoprotein</keyword>
<evidence type="ECO:0000256" key="6">
    <source>
        <dbReference type="ARBA" id="ARBA00022949"/>
    </source>
</evidence>
<dbReference type="InterPro" id="IPR006916">
    <property type="entry name" value="POPDC1-3"/>
</dbReference>
<keyword evidence="3" id="KW-0796">Tight junction</keyword>
<sequence length="148" mass="17265">MTTDDRENDPEEMKEKDEALTITPDKIKREKEEKEKEEEAEENEEEERDEIGDANAEADVTEAETNEFKDERILCTQPFEFLDSPEWLMRQTQSGVKFSISMKAVTPCTYLMWPREVLLETLKKNPHLETPLLGVLGIDVARKLFRTN</sequence>
<dbReference type="PANTHER" id="PTHR12101:SF17">
    <property type="entry name" value="BLOOD VESSEL EPICARDIAL SUBSTANCE"/>
    <property type="match status" value="1"/>
</dbReference>
<keyword evidence="10" id="KW-1185">Reference proteome</keyword>
<dbReference type="AlphaFoldDB" id="X6PE14"/>
<dbReference type="GO" id="GO:0016328">
    <property type="term" value="C:lateral plasma membrane"/>
    <property type="evidence" value="ECO:0007669"/>
    <property type="project" value="UniProtKB-SubCell"/>
</dbReference>
<keyword evidence="6" id="KW-0965">Cell junction</keyword>
<feature type="compositionally biased region" description="Acidic residues" evidence="8">
    <location>
        <begin position="35"/>
        <end position="52"/>
    </location>
</feature>
<gene>
    <name evidence="9" type="ORF">RFI_00712</name>
</gene>
<dbReference type="GO" id="GO:0042391">
    <property type="term" value="P:regulation of membrane potential"/>
    <property type="evidence" value="ECO:0007669"/>
    <property type="project" value="TreeGrafter"/>
</dbReference>
<dbReference type="PANTHER" id="PTHR12101">
    <property type="entry name" value="POPEYE DOMAIN CONTAINING PROTEIN"/>
    <property type="match status" value="1"/>
</dbReference>
<feature type="compositionally biased region" description="Acidic residues" evidence="8">
    <location>
        <begin position="1"/>
        <end position="10"/>
    </location>
</feature>
<proteinExistence type="predicted"/>
<evidence type="ECO:0000256" key="5">
    <source>
        <dbReference type="ARBA" id="ARBA00022889"/>
    </source>
</evidence>
<keyword evidence="5" id="KW-0130">Cell adhesion</keyword>
<comment type="caution">
    <text evidence="9">The sequence shown here is derived from an EMBL/GenBank/DDBJ whole genome shotgun (WGS) entry which is preliminary data.</text>
</comment>
<protein>
    <submittedName>
        <fullName evidence="9">Uncharacterized protein</fullName>
    </submittedName>
</protein>
<dbReference type="GO" id="GO:0030552">
    <property type="term" value="F:cAMP binding"/>
    <property type="evidence" value="ECO:0007669"/>
    <property type="project" value="TreeGrafter"/>
</dbReference>
<dbReference type="GO" id="GO:0007155">
    <property type="term" value="P:cell adhesion"/>
    <property type="evidence" value="ECO:0007669"/>
    <property type="project" value="UniProtKB-KW"/>
</dbReference>
<evidence type="ECO:0000256" key="2">
    <source>
        <dbReference type="ARBA" id="ARBA00004435"/>
    </source>
</evidence>
<keyword evidence="4" id="KW-0217">Developmental protein</keyword>
<dbReference type="SUPFAM" id="SSF51206">
    <property type="entry name" value="cAMP-binding domain-like"/>
    <property type="match status" value="1"/>
</dbReference>
<comment type="subcellular location">
    <subcellularLocation>
        <location evidence="2">Cell junction</location>
        <location evidence="2">Tight junction</location>
    </subcellularLocation>
    <subcellularLocation>
        <location evidence="1">Lateral cell membrane</location>
    </subcellularLocation>
</comment>
<dbReference type="OrthoDB" id="425611at2759"/>
<feature type="compositionally biased region" description="Basic and acidic residues" evidence="8">
    <location>
        <begin position="11"/>
        <end position="34"/>
    </location>
</feature>
<evidence type="ECO:0000256" key="8">
    <source>
        <dbReference type="SAM" id="MobiDB-lite"/>
    </source>
</evidence>
<evidence type="ECO:0000256" key="1">
    <source>
        <dbReference type="ARBA" id="ARBA00004124"/>
    </source>
</evidence>
<dbReference type="GO" id="GO:0005923">
    <property type="term" value="C:bicellular tight junction"/>
    <property type="evidence" value="ECO:0007669"/>
    <property type="project" value="UniProtKB-SubCell"/>
</dbReference>
<accession>X6PE14</accession>
<dbReference type="InterPro" id="IPR018490">
    <property type="entry name" value="cNMP-bd_dom_sf"/>
</dbReference>
<evidence type="ECO:0000313" key="10">
    <source>
        <dbReference type="Proteomes" id="UP000023152"/>
    </source>
</evidence>
<evidence type="ECO:0000256" key="3">
    <source>
        <dbReference type="ARBA" id="ARBA00022427"/>
    </source>
</evidence>